<proteinExistence type="predicted"/>
<feature type="region of interest" description="Disordered" evidence="1">
    <location>
        <begin position="1"/>
        <end position="50"/>
    </location>
</feature>
<feature type="compositionally biased region" description="Basic residues" evidence="1">
    <location>
        <begin position="7"/>
        <end position="19"/>
    </location>
</feature>
<accession>A0A5C3MR02</accession>
<dbReference type="STRING" id="5364.A0A5C3MR02"/>
<dbReference type="AlphaFoldDB" id="A0A5C3MR02"/>
<dbReference type="Proteomes" id="UP000305948">
    <property type="component" value="Unassembled WGS sequence"/>
</dbReference>
<dbReference type="OrthoDB" id="3153997at2759"/>
<gene>
    <name evidence="2" type="ORF">OE88DRAFT_1686660</name>
</gene>
<protein>
    <submittedName>
        <fullName evidence="2">Uncharacterized protein</fullName>
    </submittedName>
</protein>
<evidence type="ECO:0000313" key="2">
    <source>
        <dbReference type="EMBL" id="TFK47223.1"/>
    </source>
</evidence>
<name>A0A5C3MR02_9AGAM</name>
<feature type="compositionally biased region" description="Basic and acidic residues" evidence="1">
    <location>
        <begin position="20"/>
        <end position="33"/>
    </location>
</feature>
<evidence type="ECO:0000313" key="3">
    <source>
        <dbReference type="Proteomes" id="UP000305948"/>
    </source>
</evidence>
<reference evidence="2 3" key="1">
    <citation type="journal article" date="2019" name="Nat. Ecol. Evol.">
        <title>Megaphylogeny resolves global patterns of mushroom evolution.</title>
        <authorList>
            <person name="Varga T."/>
            <person name="Krizsan K."/>
            <person name="Foldi C."/>
            <person name="Dima B."/>
            <person name="Sanchez-Garcia M."/>
            <person name="Sanchez-Ramirez S."/>
            <person name="Szollosi G.J."/>
            <person name="Szarkandi J.G."/>
            <person name="Papp V."/>
            <person name="Albert L."/>
            <person name="Andreopoulos W."/>
            <person name="Angelini C."/>
            <person name="Antonin V."/>
            <person name="Barry K.W."/>
            <person name="Bougher N.L."/>
            <person name="Buchanan P."/>
            <person name="Buyck B."/>
            <person name="Bense V."/>
            <person name="Catcheside P."/>
            <person name="Chovatia M."/>
            <person name="Cooper J."/>
            <person name="Damon W."/>
            <person name="Desjardin D."/>
            <person name="Finy P."/>
            <person name="Geml J."/>
            <person name="Haridas S."/>
            <person name="Hughes K."/>
            <person name="Justo A."/>
            <person name="Karasinski D."/>
            <person name="Kautmanova I."/>
            <person name="Kiss B."/>
            <person name="Kocsube S."/>
            <person name="Kotiranta H."/>
            <person name="LaButti K.M."/>
            <person name="Lechner B.E."/>
            <person name="Liimatainen K."/>
            <person name="Lipzen A."/>
            <person name="Lukacs Z."/>
            <person name="Mihaltcheva S."/>
            <person name="Morgado L.N."/>
            <person name="Niskanen T."/>
            <person name="Noordeloos M.E."/>
            <person name="Ohm R.A."/>
            <person name="Ortiz-Santana B."/>
            <person name="Ovrebo C."/>
            <person name="Racz N."/>
            <person name="Riley R."/>
            <person name="Savchenko A."/>
            <person name="Shiryaev A."/>
            <person name="Soop K."/>
            <person name="Spirin V."/>
            <person name="Szebenyi C."/>
            <person name="Tomsovsky M."/>
            <person name="Tulloss R.E."/>
            <person name="Uehling J."/>
            <person name="Grigoriev I.V."/>
            <person name="Vagvolgyi C."/>
            <person name="Papp T."/>
            <person name="Martin F.M."/>
            <person name="Miettinen O."/>
            <person name="Hibbett D.S."/>
            <person name="Nagy L.G."/>
        </authorList>
    </citation>
    <scope>NUCLEOTIDE SEQUENCE [LARGE SCALE GENOMIC DNA]</scope>
    <source>
        <strain evidence="2 3">OMC1185</strain>
    </source>
</reference>
<evidence type="ECO:0000256" key="1">
    <source>
        <dbReference type="SAM" id="MobiDB-lite"/>
    </source>
</evidence>
<dbReference type="EMBL" id="ML213525">
    <property type="protein sequence ID" value="TFK47223.1"/>
    <property type="molecule type" value="Genomic_DNA"/>
</dbReference>
<organism evidence="2 3">
    <name type="scientific">Heliocybe sulcata</name>
    <dbReference type="NCBI Taxonomy" id="5364"/>
    <lineage>
        <taxon>Eukaryota</taxon>
        <taxon>Fungi</taxon>
        <taxon>Dikarya</taxon>
        <taxon>Basidiomycota</taxon>
        <taxon>Agaricomycotina</taxon>
        <taxon>Agaricomycetes</taxon>
        <taxon>Gloeophyllales</taxon>
        <taxon>Gloeophyllaceae</taxon>
        <taxon>Heliocybe</taxon>
    </lineage>
</organism>
<keyword evidence="3" id="KW-1185">Reference proteome</keyword>
<sequence>MPGPSNGRRKKRAQVKKEKRQISQEREVPHELLRVLSPERTPEPLSPRPEELSKIRAAVEQAPLPKGPCIVDPGNGPRVKDISVFLSSRFAAPPAANDPMCAEFAQEEVLEMLSTVLPEEMAMVLWYNKSRSRGRVCPACLRLYNLGDMLPEHSEELKLWSHDGEIPELEREKELSGLCSSVCFIAASYNYPEAIRSTWGRTAKELDDQTWEFLNTPGGGHDDMGLGMLLRMSRLHDLGLAQLCFPDMDFDSDDSYQDIEVEKFQQDSMETECMST</sequence>